<sequence>MVIDGGAPVRWFEDVVESSGEFIDLVKFGWGTALVTSGIKAKTEVLRQHRIPYMFGGTLFEAYVRKGRFDDYRALCVEHGCGRVEVSNGTVDLDAEHKARYIARLAPDFEVVSEVGFKDPRRSETYPPSQWIADIRRDLDAGARAVILEARESGTSGICRTDGEVRFGLIEDILDTGPHPDLLIFEAPTKRLQTYFIQRVGRRVNLGNIALGDVIALETLRLGLRADTLLDEPAEPTDAGHTAAPRGTP</sequence>
<dbReference type="Proteomes" id="UP000316806">
    <property type="component" value="Chromosome"/>
</dbReference>
<dbReference type="SUPFAM" id="SSF102110">
    <property type="entry name" value="(2r)-phospho-3-sulfolactate synthase ComA"/>
    <property type="match status" value="1"/>
</dbReference>
<evidence type="ECO:0000313" key="3">
    <source>
        <dbReference type="Proteomes" id="UP000316806"/>
    </source>
</evidence>
<reference evidence="2 3" key="1">
    <citation type="journal article" date="2019" name="J. Ind. Microbiol. Biotechnol.">
        <title>The complete genomic sequence of Streptomyces spectabilis NRRL-2792 and identification of secondary metabolite biosynthetic gene clusters.</title>
        <authorList>
            <person name="Sinha A."/>
            <person name="Phillips-Salemka S."/>
            <person name="Niraula T.A."/>
            <person name="Short K.A."/>
            <person name="Niraula N.P."/>
        </authorList>
    </citation>
    <scope>NUCLEOTIDE SEQUENCE [LARGE SCALE GENOMIC DNA]</scope>
    <source>
        <strain evidence="2 3">NRRL 2792</strain>
    </source>
</reference>
<dbReference type="Pfam" id="PF02679">
    <property type="entry name" value="ComA"/>
    <property type="match status" value="1"/>
</dbReference>
<name>A0A516RKF6_STRST</name>
<dbReference type="Gene3D" id="3.20.20.70">
    <property type="entry name" value="Aldolase class I"/>
    <property type="match status" value="1"/>
</dbReference>
<dbReference type="InterPro" id="IPR013785">
    <property type="entry name" value="Aldolase_TIM"/>
</dbReference>
<dbReference type="AlphaFoldDB" id="A0A516RKF6"/>
<dbReference type="PANTHER" id="PTHR48413:SF1">
    <property type="entry name" value="PROTEIN HEAT-STRESS-ASSOCIATED 32"/>
    <property type="match status" value="1"/>
</dbReference>
<dbReference type="InterPro" id="IPR003830">
    <property type="entry name" value="ComA_synth"/>
</dbReference>
<comment type="similarity">
    <text evidence="1">Belongs to the phosphosulfolactate synthase family.</text>
</comment>
<evidence type="ECO:0000313" key="2">
    <source>
        <dbReference type="EMBL" id="QDQ16152.1"/>
    </source>
</evidence>
<evidence type="ECO:0000256" key="1">
    <source>
        <dbReference type="ARBA" id="ARBA00010424"/>
    </source>
</evidence>
<dbReference type="EMBL" id="CP040916">
    <property type="protein sequence ID" value="QDQ16152.1"/>
    <property type="molecule type" value="Genomic_DNA"/>
</dbReference>
<accession>A0A516RKF6</accession>
<protein>
    <submittedName>
        <fullName evidence="2">Phosphosulfolactate synthase</fullName>
    </submittedName>
</protein>
<gene>
    <name evidence="2" type="ORF">FH965_05575</name>
</gene>
<dbReference type="InterPro" id="IPR036112">
    <property type="entry name" value="ComA_synth_sf"/>
</dbReference>
<organism evidence="2 3">
    <name type="scientific">Streptomyces spectabilis</name>
    <dbReference type="NCBI Taxonomy" id="68270"/>
    <lineage>
        <taxon>Bacteria</taxon>
        <taxon>Bacillati</taxon>
        <taxon>Actinomycetota</taxon>
        <taxon>Actinomycetes</taxon>
        <taxon>Kitasatosporales</taxon>
        <taxon>Streptomycetaceae</taxon>
        <taxon>Streptomyces</taxon>
    </lineage>
</organism>
<proteinExistence type="inferred from homology"/>
<dbReference type="PANTHER" id="PTHR48413">
    <property type="match status" value="1"/>
</dbReference>